<feature type="domain" description="Restriction system protein Mrr-like N-terminal" evidence="1">
    <location>
        <begin position="45"/>
        <end position="130"/>
    </location>
</feature>
<dbReference type="InterPro" id="IPR025745">
    <property type="entry name" value="Mrr-like_N_dom"/>
</dbReference>
<accession>A0A9X0WD24</accession>
<evidence type="ECO:0000259" key="1">
    <source>
        <dbReference type="Pfam" id="PF14338"/>
    </source>
</evidence>
<reference evidence="2 3" key="1">
    <citation type="journal article" date="2020" name="Microorganisms">
        <title>Osmotic Adaptation and Compatible Solute Biosynthesis of Phototrophic Bacteria as Revealed from Genome Analyses.</title>
        <authorList>
            <person name="Imhoff J.F."/>
            <person name="Rahn T."/>
            <person name="Kunzel S."/>
            <person name="Keller A."/>
            <person name="Neulinger S.C."/>
        </authorList>
    </citation>
    <scope>NUCLEOTIDE SEQUENCE [LARGE SCALE GENOMIC DNA]</scope>
    <source>
        <strain evidence="2 3">DSM 25653</strain>
    </source>
</reference>
<proteinExistence type="predicted"/>
<organism evidence="2 3">
    <name type="scientific">Lamprobacter modestohalophilus</name>
    <dbReference type="NCBI Taxonomy" id="1064514"/>
    <lineage>
        <taxon>Bacteria</taxon>
        <taxon>Pseudomonadati</taxon>
        <taxon>Pseudomonadota</taxon>
        <taxon>Gammaproteobacteria</taxon>
        <taxon>Chromatiales</taxon>
        <taxon>Chromatiaceae</taxon>
        <taxon>Lamprobacter</taxon>
    </lineage>
</organism>
<dbReference type="Proteomes" id="UP001138768">
    <property type="component" value="Unassembled WGS sequence"/>
</dbReference>
<protein>
    <recommendedName>
        <fullName evidence="1">Restriction system protein Mrr-like N-terminal domain-containing protein</fullName>
    </recommendedName>
</protein>
<dbReference type="Pfam" id="PF14338">
    <property type="entry name" value="Mrr_N"/>
    <property type="match status" value="1"/>
</dbReference>
<comment type="caution">
    <text evidence="2">The sequence shown here is derived from an EMBL/GenBank/DDBJ whole genome shotgun (WGS) entry which is preliminary data.</text>
</comment>
<dbReference type="EMBL" id="NRRY01000048">
    <property type="protein sequence ID" value="MBK1620763.1"/>
    <property type="molecule type" value="Genomic_DNA"/>
</dbReference>
<name>A0A9X0WD24_9GAMM</name>
<evidence type="ECO:0000313" key="3">
    <source>
        <dbReference type="Proteomes" id="UP001138768"/>
    </source>
</evidence>
<evidence type="ECO:0000313" key="2">
    <source>
        <dbReference type="EMBL" id="MBK1620763.1"/>
    </source>
</evidence>
<dbReference type="AlphaFoldDB" id="A0A9X0WD24"/>
<gene>
    <name evidence="2" type="ORF">CKO42_20475</name>
</gene>
<keyword evidence="3" id="KW-1185">Reference proteome</keyword>
<sequence>MVAASLSTRLLKPARSMIRSARAVSDAGFGASLGRRLISMAIPDFQSIMRPLLEAHSDGVEHRNRDLVALLADHFELDDEDRREMLPSGTSRLFDNRIGWAKTHIRQAGLLASPRRGLSVITDRGREVLRDFPDRIDLKILKQFDEYRNFRSPSSATDGIADNTTLLSCSMHLILLSFFQAARNK</sequence>